<proteinExistence type="predicted"/>
<dbReference type="EMBL" id="DS231615">
    <property type="protein sequence ID" value="EDU40836.1"/>
    <property type="molecule type" value="Genomic_DNA"/>
</dbReference>
<evidence type="ECO:0000256" key="1">
    <source>
        <dbReference type="SAM" id="MobiDB-lite"/>
    </source>
</evidence>
<gene>
    <name evidence="2" type="ORF">PTRG_01398</name>
</gene>
<dbReference type="HOGENOM" id="CLU_746266_0_0_1"/>
<evidence type="ECO:0000313" key="3">
    <source>
        <dbReference type="Proteomes" id="UP000001471"/>
    </source>
</evidence>
<sequence>MSGAAIATSPKTPSAKKVPANSSPMSKGPAKVHRRKSSASQVTPKTPQRPKVLASQSTPKKVPQQRRKTSAADSTPIQKNKRQMADMGQSPKKVMPARRESGTSMSLPMIPPLKKQKIMEDTSSKLVIPSPPSIPPSLQIRPTKLPVPFPPPSPAPSPPPGPPPSQVPANPFTTNPVPANPFIQLLHYVLQKNPTLLPPITATPTDHTDPSNTSAPTLTSPDIDRIAHSMWDVAFKNRHLFHYACQYSAMFTPLKLRILAKINFLPSWWFLREAVINGVRGLRVAKVKVGGEEEGVKTWRVDDSEMSKVWGQARRFCEDVEVKLGRAARKDAWTMTDKVEVEEEFKLDELLGYVGGEMEHDGEEDEIVDAQ</sequence>
<reference evidence="3" key="1">
    <citation type="journal article" date="2013" name="G3 (Bethesda)">
        <title>Comparative genomics of a plant-pathogenic fungus, Pyrenophora tritici-repentis, reveals transduplication and the impact of repeat elements on pathogenicity and population divergence.</title>
        <authorList>
            <person name="Manning V.A."/>
            <person name="Pandelova I."/>
            <person name="Dhillon B."/>
            <person name="Wilhelm L.J."/>
            <person name="Goodwin S.B."/>
            <person name="Berlin A.M."/>
            <person name="Figueroa M."/>
            <person name="Freitag M."/>
            <person name="Hane J.K."/>
            <person name="Henrissat B."/>
            <person name="Holman W.H."/>
            <person name="Kodira C.D."/>
            <person name="Martin J."/>
            <person name="Oliver R.P."/>
            <person name="Robbertse B."/>
            <person name="Schackwitz W."/>
            <person name="Schwartz D.C."/>
            <person name="Spatafora J.W."/>
            <person name="Turgeon B.G."/>
            <person name="Yandava C."/>
            <person name="Young S."/>
            <person name="Zhou S."/>
            <person name="Zeng Q."/>
            <person name="Grigoriev I.V."/>
            <person name="Ma L.-J."/>
            <person name="Ciuffetti L.M."/>
        </authorList>
    </citation>
    <scope>NUCLEOTIDE SEQUENCE [LARGE SCALE GENOMIC DNA]</scope>
    <source>
        <strain evidence="3">Pt-1C-BFP</strain>
    </source>
</reference>
<protein>
    <submittedName>
        <fullName evidence="2">Uncharacterized protein</fullName>
    </submittedName>
</protein>
<dbReference type="Proteomes" id="UP000001471">
    <property type="component" value="Unassembled WGS sequence"/>
</dbReference>
<feature type="compositionally biased region" description="Polar residues" evidence="1">
    <location>
        <begin position="210"/>
        <end position="220"/>
    </location>
</feature>
<name>B2VW36_PYRTR</name>
<organism evidence="2 3">
    <name type="scientific">Pyrenophora tritici-repentis (strain Pt-1C-BFP)</name>
    <name type="common">Wheat tan spot fungus</name>
    <name type="synonym">Drechslera tritici-repentis</name>
    <dbReference type="NCBI Taxonomy" id="426418"/>
    <lineage>
        <taxon>Eukaryota</taxon>
        <taxon>Fungi</taxon>
        <taxon>Dikarya</taxon>
        <taxon>Ascomycota</taxon>
        <taxon>Pezizomycotina</taxon>
        <taxon>Dothideomycetes</taxon>
        <taxon>Pleosporomycetidae</taxon>
        <taxon>Pleosporales</taxon>
        <taxon>Pleosporineae</taxon>
        <taxon>Pleosporaceae</taxon>
        <taxon>Pyrenophora</taxon>
    </lineage>
</organism>
<dbReference type="InParanoid" id="B2VW36"/>
<feature type="region of interest" description="Disordered" evidence="1">
    <location>
        <begin position="200"/>
        <end position="220"/>
    </location>
</feature>
<feature type="compositionally biased region" description="Pro residues" evidence="1">
    <location>
        <begin position="145"/>
        <end position="166"/>
    </location>
</feature>
<evidence type="ECO:0000313" key="2">
    <source>
        <dbReference type="EMBL" id="EDU40836.1"/>
    </source>
</evidence>
<dbReference type="STRING" id="426418.B2VW36"/>
<feature type="region of interest" description="Disordered" evidence="1">
    <location>
        <begin position="1"/>
        <end position="174"/>
    </location>
</feature>
<dbReference type="OMA" id="HAYANRY"/>
<dbReference type="AlphaFoldDB" id="B2VW36"/>
<dbReference type="OrthoDB" id="3777131at2759"/>
<accession>B2VW36</accession>
<dbReference type="eggNOG" id="ENOG502RK8P">
    <property type="taxonomic scope" value="Eukaryota"/>
</dbReference>